<accession>A0A7W6BUU1</accession>
<keyword evidence="3" id="KW-1185">Reference proteome</keyword>
<organism evidence="2 3">
    <name type="scientific">Aureimonas phyllosphaerae</name>
    <dbReference type="NCBI Taxonomy" id="1166078"/>
    <lineage>
        <taxon>Bacteria</taxon>
        <taxon>Pseudomonadati</taxon>
        <taxon>Pseudomonadota</taxon>
        <taxon>Alphaproteobacteria</taxon>
        <taxon>Hyphomicrobiales</taxon>
        <taxon>Aurantimonadaceae</taxon>
        <taxon>Aureimonas</taxon>
    </lineage>
</organism>
<comment type="caution">
    <text evidence="2">The sequence shown here is derived from an EMBL/GenBank/DDBJ whole genome shotgun (WGS) entry which is preliminary data.</text>
</comment>
<protein>
    <submittedName>
        <fullName evidence="2">Uncharacterized protein</fullName>
    </submittedName>
</protein>
<dbReference type="RefSeq" id="WP_090958981.1">
    <property type="nucleotide sequence ID" value="NZ_FOOA01000001.1"/>
</dbReference>
<evidence type="ECO:0000313" key="3">
    <source>
        <dbReference type="Proteomes" id="UP000531216"/>
    </source>
</evidence>
<evidence type="ECO:0000256" key="1">
    <source>
        <dbReference type="SAM" id="MobiDB-lite"/>
    </source>
</evidence>
<proteinExistence type="predicted"/>
<dbReference type="AlphaFoldDB" id="A0A7W6BUU1"/>
<reference evidence="2 3" key="1">
    <citation type="submission" date="2020-08" db="EMBL/GenBank/DDBJ databases">
        <title>Genomic Encyclopedia of Type Strains, Phase IV (KMG-IV): sequencing the most valuable type-strain genomes for metagenomic binning, comparative biology and taxonomic classification.</title>
        <authorList>
            <person name="Goeker M."/>
        </authorList>
    </citation>
    <scope>NUCLEOTIDE SEQUENCE [LARGE SCALE GENOMIC DNA]</scope>
    <source>
        <strain evidence="2 3">DSM 25024</strain>
    </source>
</reference>
<feature type="region of interest" description="Disordered" evidence="1">
    <location>
        <begin position="41"/>
        <end position="60"/>
    </location>
</feature>
<dbReference type="EMBL" id="JACIDO010000001">
    <property type="protein sequence ID" value="MBB3934136.1"/>
    <property type="molecule type" value="Genomic_DNA"/>
</dbReference>
<name>A0A7W6BUU1_9HYPH</name>
<dbReference type="OrthoDB" id="7917365at2"/>
<dbReference type="Proteomes" id="UP000531216">
    <property type="component" value="Unassembled WGS sequence"/>
</dbReference>
<sequence length="191" mass="19918">MGVVGSFLRRLLVQALVSGTVMAGLQIAVRLGPEMFGPSAPTAAIQEPTGINAPAATPTPTPLFVQDRTHADVKAARFPVWQEREARVATILSRQPASRKSEAGPGDVMLFDRCRPDCESRDPLLASNRRPMTTPAPAVAPKVLDDVTVSSAPEAVAFEAAPSEGIVATAARGGLSVARRLVGTAGSVIGW</sequence>
<gene>
    <name evidence="2" type="ORF">GGR05_000247</name>
</gene>
<evidence type="ECO:0000313" key="2">
    <source>
        <dbReference type="EMBL" id="MBB3934136.1"/>
    </source>
</evidence>